<dbReference type="AlphaFoldDB" id="A0A7J8Y1S7"/>
<proteinExistence type="predicted"/>
<gene>
    <name evidence="1" type="ORF">Goari_010502</name>
</gene>
<dbReference type="Proteomes" id="UP000593577">
    <property type="component" value="Unassembled WGS sequence"/>
</dbReference>
<sequence>MEALKRRESFYLMRGIPEMVRHALEKLRLKPPD</sequence>
<organism evidence="1 2">
    <name type="scientific">Gossypium aridum</name>
    <name type="common">American cotton</name>
    <name type="synonym">Erioxylum aridum</name>
    <dbReference type="NCBI Taxonomy" id="34290"/>
    <lineage>
        <taxon>Eukaryota</taxon>
        <taxon>Viridiplantae</taxon>
        <taxon>Streptophyta</taxon>
        <taxon>Embryophyta</taxon>
        <taxon>Tracheophyta</taxon>
        <taxon>Spermatophyta</taxon>
        <taxon>Magnoliopsida</taxon>
        <taxon>eudicotyledons</taxon>
        <taxon>Gunneridae</taxon>
        <taxon>Pentapetalae</taxon>
        <taxon>rosids</taxon>
        <taxon>malvids</taxon>
        <taxon>Malvales</taxon>
        <taxon>Malvaceae</taxon>
        <taxon>Malvoideae</taxon>
        <taxon>Gossypium</taxon>
    </lineage>
</organism>
<accession>A0A7J8Y1S7</accession>
<keyword evidence="2" id="KW-1185">Reference proteome</keyword>
<comment type="caution">
    <text evidence="1">The sequence shown here is derived from an EMBL/GenBank/DDBJ whole genome shotgun (WGS) entry which is preliminary data.</text>
</comment>
<evidence type="ECO:0000313" key="2">
    <source>
        <dbReference type="Proteomes" id="UP000593577"/>
    </source>
</evidence>
<dbReference type="EMBL" id="JABFAA010000009">
    <property type="protein sequence ID" value="MBA0692984.1"/>
    <property type="molecule type" value="Genomic_DNA"/>
</dbReference>
<reference evidence="1 2" key="1">
    <citation type="journal article" date="2019" name="Genome Biol. Evol.">
        <title>Insights into the evolution of the New World diploid cottons (Gossypium, subgenus Houzingenia) based on genome sequencing.</title>
        <authorList>
            <person name="Grover C.E."/>
            <person name="Arick M.A. 2nd"/>
            <person name="Thrash A."/>
            <person name="Conover J.L."/>
            <person name="Sanders W.S."/>
            <person name="Peterson D.G."/>
            <person name="Frelichowski J.E."/>
            <person name="Scheffler J.A."/>
            <person name="Scheffler B.E."/>
            <person name="Wendel J.F."/>
        </authorList>
    </citation>
    <scope>NUCLEOTIDE SEQUENCE [LARGE SCALE GENOMIC DNA]</scope>
    <source>
        <strain evidence="1">185</strain>
        <tissue evidence="1">Leaf</tissue>
    </source>
</reference>
<protein>
    <submittedName>
        <fullName evidence="1">Uncharacterized protein</fullName>
    </submittedName>
</protein>
<evidence type="ECO:0000313" key="1">
    <source>
        <dbReference type="EMBL" id="MBA0692984.1"/>
    </source>
</evidence>
<name>A0A7J8Y1S7_GOSAI</name>